<dbReference type="InterPro" id="IPR019681">
    <property type="entry name" value="DUF2530"/>
</dbReference>
<protein>
    <submittedName>
        <fullName evidence="2">DUF2530 domain-containing protein</fullName>
    </submittedName>
</protein>
<keyword evidence="1" id="KW-1133">Transmembrane helix</keyword>
<comment type="caution">
    <text evidence="2">The sequence shown here is derived from an EMBL/GenBank/DDBJ whole genome shotgun (WGS) entry which is preliminary data.</text>
</comment>
<evidence type="ECO:0000313" key="3">
    <source>
        <dbReference type="Proteomes" id="UP001596135"/>
    </source>
</evidence>
<evidence type="ECO:0000313" key="2">
    <source>
        <dbReference type="EMBL" id="MFC6044532.1"/>
    </source>
</evidence>
<dbReference type="EMBL" id="JBHSRJ010000005">
    <property type="protein sequence ID" value="MFC6044532.1"/>
    <property type="molecule type" value="Genomic_DNA"/>
</dbReference>
<evidence type="ECO:0000256" key="1">
    <source>
        <dbReference type="SAM" id="Phobius"/>
    </source>
</evidence>
<organism evidence="2 3">
    <name type="scientific">Nocardioides hankookensis</name>
    <dbReference type="NCBI Taxonomy" id="443157"/>
    <lineage>
        <taxon>Bacteria</taxon>
        <taxon>Bacillati</taxon>
        <taxon>Actinomycetota</taxon>
        <taxon>Actinomycetes</taxon>
        <taxon>Propionibacteriales</taxon>
        <taxon>Nocardioidaceae</taxon>
        <taxon>Nocardioides</taxon>
    </lineage>
</organism>
<sequence>MEYDEGQPLQHEFGNRTYFIADVEPLDVDGVRTVEVGTALWFIGFLALLPFYGRLEDSGRLWWLWTCMAGVGLGLIGLEYCRRRRVARTERDAAIAEIEGEEP</sequence>
<keyword evidence="1" id="KW-0812">Transmembrane</keyword>
<accession>A0ABW1LMP7</accession>
<dbReference type="RefSeq" id="WP_379156114.1">
    <property type="nucleotide sequence ID" value="NZ_JBHSRJ010000005.1"/>
</dbReference>
<dbReference type="Proteomes" id="UP001596135">
    <property type="component" value="Unassembled WGS sequence"/>
</dbReference>
<feature type="transmembrane region" description="Helical" evidence="1">
    <location>
        <begin position="61"/>
        <end position="81"/>
    </location>
</feature>
<keyword evidence="3" id="KW-1185">Reference proteome</keyword>
<name>A0ABW1LMP7_9ACTN</name>
<dbReference type="Pfam" id="PF10745">
    <property type="entry name" value="DUF2530"/>
    <property type="match status" value="1"/>
</dbReference>
<reference evidence="3" key="1">
    <citation type="journal article" date="2019" name="Int. J. Syst. Evol. Microbiol.">
        <title>The Global Catalogue of Microorganisms (GCM) 10K type strain sequencing project: providing services to taxonomists for standard genome sequencing and annotation.</title>
        <authorList>
            <consortium name="The Broad Institute Genomics Platform"/>
            <consortium name="The Broad Institute Genome Sequencing Center for Infectious Disease"/>
            <person name="Wu L."/>
            <person name="Ma J."/>
        </authorList>
    </citation>
    <scope>NUCLEOTIDE SEQUENCE [LARGE SCALE GENOMIC DNA]</scope>
    <source>
        <strain evidence="3">CCUG 54522</strain>
    </source>
</reference>
<proteinExistence type="predicted"/>
<keyword evidence="1" id="KW-0472">Membrane</keyword>
<gene>
    <name evidence="2" type="ORF">ACFPYL_15685</name>
</gene>